<dbReference type="PROSITE" id="PS50943">
    <property type="entry name" value="HTH_CROC1"/>
    <property type="match status" value="1"/>
</dbReference>
<dbReference type="InterPro" id="IPR000943">
    <property type="entry name" value="RNA_pol_sigma70"/>
</dbReference>
<dbReference type="Proteomes" id="UP000248326">
    <property type="component" value="Unassembled WGS sequence"/>
</dbReference>
<dbReference type="InterPro" id="IPR007630">
    <property type="entry name" value="RNA_pol_sigma70_r4"/>
</dbReference>
<dbReference type="Gene3D" id="1.10.260.40">
    <property type="entry name" value="lambda repressor-like DNA-binding domains"/>
    <property type="match status" value="1"/>
</dbReference>
<dbReference type="Pfam" id="PF04545">
    <property type="entry name" value="Sigma70_r4"/>
    <property type="match status" value="1"/>
</dbReference>
<feature type="compositionally biased region" description="Basic and acidic residues" evidence="2">
    <location>
        <begin position="458"/>
        <end position="469"/>
    </location>
</feature>
<dbReference type="GO" id="GO:0003677">
    <property type="term" value="F:DNA binding"/>
    <property type="evidence" value="ECO:0007669"/>
    <property type="project" value="InterPro"/>
</dbReference>
<evidence type="ECO:0000256" key="1">
    <source>
        <dbReference type="ARBA" id="ARBA00007788"/>
    </source>
</evidence>
<dbReference type="PROSITE" id="PS00716">
    <property type="entry name" value="SIGMA70_2"/>
    <property type="match status" value="1"/>
</dbReference>
<dbReference type="Pfam" id="PF13560">
    <property type="entry name" value="HTH_31"/>
    <property type="match status" value="1"/>
</dbReference>
<dbReference type="SUPFAM" id="SSF88659">
    <property type="entry name" value="Sigma3 and sigma4 domains of RNA polymerase sigma factors"/>
    <property type="match status" value="1"/>
</dbReference>
<proteinExistence type="inferred from homology"/>
<feature type="compositionally biased region" description="Polar residues" evidence="2">
    <location>
        <begin position="1"/>
        <end position="12"/>
    </location>
</feature>
<dbReference type="InterPro" id="IPR001387">
    <property type="entry name" value="Cro/C1-type_HTH"/>
</dbReference>
<name>A0A318S4R9_9DEIO</name>
<dbReference type="RefSeq" id="WP_211317940.1">
    <property type="nucleotide sequence ID" value="NZ_QJSX01000013.1"/>
</dbReference>
<accession>A0A318S4R9</accession>
<feature type="region of interest" description="Disordered" evidence="2">
    <location>
        <begin position="1"/>
        <end position="33"/>
    </location>
</feature>
<dbReference type="SUPFAM" id="SSF47413">
    <property type="entry name" value="lambda repressor-like DNA-binding domains"/>
    <property type="match status" value="1"/>
</dbReference>
<dbReference type="InterPro" id="IPR036388">
    <property type="entry name" value="WH-like_DNA-bd_sf"/>
</dbReference>
<feature type="domain" description="HTH cro/C1-type" evidence="3">
    <location>
        <begin position="481"/>
        <end position="535"/>
    </location>
</feature>
<reference evidence="4 5" key="1">
    <citation type="submission" date="2018-06" db="EMBL/GenBank/DDBJ databases">
        <title>Genomic Encyclopedia of Type Strains, Phase IV (KMG-IV): sequencing the most valuable type-strain genomes for metagenomic binning, comparative biology and taxonomic classification.</title>
        <authorList>
            <person name="Goeker M."/>
        </authorList>
    </citation>
    <scope>NUCLEOTIDE SEQUENCE [LARGE SCALE GENOMIC DNA]</scope>
    <source>
        <strain evidence="4 5">DSM 18048</strain>
    </source>
</reference>
<comment type="caution">
    <text evidence="4">The sequence shown here is derived from an EMBL/GenBank/DDBJ whole genome shotgun (WGS) entry which is preliminary data.</text>
</comment>
<gene>
    <name evidence="4" type="ORF">DES52_11326</name>
</gene>
<evidence type="ECO:0000256" key="2">
    <source>
        <dbReference type="SAM" id="MobiDB-lite"/>
    </source>
</evidence>
<feature type="region of interest" description="Disordered" evidence="2">
    <location>
        <begin position="408"/>
        <end position="469"/>
    </location>
</feature>
<sequence>MTHLNDTPSWNATGEERVSTRAPRAVADGSTHFGNTPLDLMTRLRVASGNDTLDEQGARRVIAQLGLQQREALLAELEERDRDDTARVLNVAREHVPNIIYSGVRRAAALLRGDTVSVRAQPHLGILGKMRRALSEPDLDEVSAVEFARELGGAGGAVLVARLEGFSIVEVAARDGTTATSVNKLEQRALAELAERLGERSVTSSSCERMVSLEAWWPNRTTSLGMARRLAQDYRISGLQHVVGVNGGIHMTIVPEDARVLATFEATPPVPSAYVTLEVWADARGVSYKMATDLAAEGRLRSIVRARARLAVHRDEPLPDAVARTLSAADLARVARQLGRDAITAEEIRVLVHAHQDRLRERDVQILQWRFDERGPATLEEIGQVLGLTRERVRQLEAKALQRLASLPAPVTSDGRPLTPSTRDLVDKPMPPPPLADLPYGEPDDELDGEANGEPDDASAHGEDVPRGREYLDHDALARLLRTSRETAGIALEDVADWTGVNVFDLTAWEVGAASPDVASIVLLAELYGVSTLALLARVIRPAEAGR</sequence>
<dbReference type="Gene3D" id="1.10.10.10">
    <property type="entry name" value="Winged helix-like DNA-binding domain superfamily/Winged helix DNA-binding domain"/>
    <property type="match status" value="1"/>
</dbReference>
<dbReference type="InterPro" id="IPR010982">
    <property type="entry name" value="Lambda_DNA-bd_dom_sf"/>
</dbReference>
<evidence type="ECO:0000313" key="4">
    <source>
        <dbReference type="EMBL" id="PYE51980.1"/>
    </source>
</evidence>
<dbReference type="CDD" id="cd06171">
    <property type="entry name" value="Sigma70_r4"/>
    <property type="match status" value="1"/>
</dbReference>
<dbReference type="EMBL" id="QJSX01000013">
    <property type="protein sequence ID" value="PYE51980.1"/>
    <property type="molecule type" value="Genomic_DNA"/>
</dbReference>
<feature type="compositionally biased region" description="Acidic residues" evidence="2">
    <location>
        <begin position="442"/>
        <end position="457"/>
    </location>
</feature>
<dbReference type="GO" id="GO:0006352">
    <property type="term" value="P:DNA-templated transcription initiation"/>
    <property type="evidence" value="ECO:0007669"/>
    <property type="project" value="InterPro"/>
</dbReference>
<evidence type="ECO:0000313" key="5">
    <source>
        <dbReference type="Proteomes" id="UP000248326"/>
    </source>
</evidence>
<comment type="similarity">
    <text evidence="1">Belongs to the sigma-70 factor family.</text>
</comment>
<dbReference type="AlphaFoldDB" id="A0A318S4R9"/>
<evidence type="ECO:0000259" key="3">
    <source>
        <dbReference type="PROSITE" id="PS50943"/>
    </source>
</evidence>
<dbReference type="InterPro" id="IPR013324">
    <property type="entry name" value="RNA_pol_sigma_r3/r4-like"/>
</dbReference>
<keyword evidence="5" id="KW-1185">Reference proteome</keyword>
<dbReference type="PRINTS" id="PR00046">
    <property type="entry name" value="SIGMA70FCT"/>
</dbReference>
<dbReference type="GO" id="GO:0003700">
    <property type="term" value="F:DNA-binding transcription factor activity"/>
    <property type="evidence" value="ECO:0007669"/>
    <property type="project" value="InterPro"/>
</dbReference>
<protein>
    <submittedName>
        <fullName evidence="4">Sigma-70-like protein</fullName>
    </submittedName>
</protein>
<organism evidence="4 5">
    <name type="scientific">Deinococcus yavapaiensis KR-236</name>
    <dbReference type="NCBI Taxonomy" id="694435"/>
    <lineage>
        <taxon>Bacteria</taxon>
        <taxon>Thermotogati</taxon>
        <taxon>Deinococcota</taxon>
        <taxon>Deinococci</taxon>
        <taxon>Deinococcales</taxon>
        <taxon>Deinococcaceae</taxon>
        <taxon>Deinococcus</taxon>
    </lineage>
</organism>